<reference evidence="2 3" key="1">
    <citation type="submission" date="2019-05" db="EMBL/GenBank/DDBJ databases">
        <authorList>
            <person name="Pope W.H."/>
            <person name="Garlena R.A."/>
            <person name="Russell D.A."/>
            <person name="Jacobs-Sera D."/>
            <person name="Hatfull G.F."/>
        </authorList>
    </citation>
    <scope>NUCLEOTIDE SEQUENCE [LARGE SCALE GENOMIC DNA]</scope>
</reference>
<feature type="compositionally biased region" description="Basic and acidic residues" evidence="1">
    <location>
        <begin position="10"/>
        <end position="23"/>
    </location>
</feature>
<sequence>MLARLPPGNRRRDLQHPSKEKSDMTAVPEAVRLAYQTRHYNAGIPVKPDNSVFDALAYPPESGLEAQEAALAAAQEVGIIAPDPAALKGAVAHRDVIKQFYDSASILRPVADDNTDENG</sequence>
<gene>
    <name evidence="2" type="primary">64</name>
    <name evidence="2" type="ORF">SEA_PHRAPPUCCINO_64</name>
</gene>
<keyword evidence="3" id="KW-1185">Reference proteome</keyword>
<dbReference type="GeneID" id="64766985"/>
<name>A0A514DDP6_9CAUD</name>
<evidence type="ECO:0000313" key="3">
    <source>
        <dbReference type="Proteomes" id="UP000316777"/>
    </source>
</evidence>
<organism evidence="2 3">
    <name type="scientific">Mycobacterium phage Phrappuccino</name>
    <dbReference type="NCBI Taxonomy" id="2591223"/>
    <lineage>
        <taxon>Viruses</taxon>
        <taxon>Duplodnaviria</taxon>
        <taxon>Heunggongvirae</taxon>
        <taxon>Uroviricota</taxon>
        <taxon>Caudoviricetes</taxon>
        <taxon>Phrappuccinovirus</taxon>
        <taxon>Phrappuccinovirus phrappuccino</taxon>
        <taxon>Phreappuccinovirus Phrappuccino</taxon>
    </lineage>
</organism>
<accession>A0A514DDP6</accession>
<evidence type="ECO:0000313" key="2">
    <source>
        <dbReference type="EMBL" id="QDH91739.1"/>
    </source>
</evidence>
<dbReference type="RefSeq" id="YP_010059753.1">
    <property type="nucleotide sequence ID" value="NC_054727.1"/>
</dbReference>
<protein>
    <submittedName>
        <fullName evidence="2">Uncharacterized protein</fullName>
    </submittedName>
</protein>
<dbReference type="Proteomes" id="UP000316777">
    <property type="component" value="Segment"/>
</dbReference>
<dbReference type="EMBL" id="MK937592">
    <property type="protein sequence ID" value="QDH91739.1"/>
    <property type="molecule type" value="Genomic_DNA"/>
</dbReference>
<evidence type="ECO:0000256" key="1">
    <source>
        <dbReference type="SAM" id="MobiDB-lite"/>
    </source>
</evidence>
<proteinExistence type="predicted"/>
<feature type="region of interest" description="Disordered" evidence="1">
    <location>
        <begin position="1"/>
        <end position="26"/>
    </location>
</feature>
<dbReference type="KEGG" id="vg:64766985"/>